<reference evidence="11" key="2">
    <citation type="submission" date="2023-05" db="EMBL/GenBank/DDBJ databases">
        <authorList>
            <person name="Fouks B."/>
        </authorList>
    </citation>
    <scope>NUCLEOTIDE SEQUENCE</scope>
    <source>
        <strain evidence="11">Stay&amp;Tobe</strain>
        <tissue evidence="11">Testes</tissue>
    </source>
</reference>
<dbReference type="EMBL" id="JASPKZ010001194">
    <property type="protein sequence ID" value="KAJ9598714.1"/>
    <property type="molecule type" value="Genomic_DNA"/>
</dbReference>
<accession>A0AAD8AGP8</accession>
<keyword evidence="9" id="KW-0275">Fatty acid biosynthesis</keyword>
<gene>
    <name evidence="11" type="ORF">L9F63_010600</name>
</gene>
<evidence type="ECO:0000256" key="5">
    <source>
        <dbReference type="ARBA" id="ARBA00022832"/>
    </source>
</evidence>
<keyword evidence="6 10" id="KW-1133">Transmembrane helix</keyword>
<evidence type="ECO:0000256" key="3">
    <source>
        <dbReference type="ARBA" id="ARBA00022679"/>
    </source>
</evidence>
<evidence type="ECO:0000256" key="2">
    <source>
        <dbReference type="ARBA" id="ARBA00022516"/>
    </source>
</evidence>
<evidence type="ECO:0000256" key="6">
    <source>
        <dbReference type="ARBA" id="ARBA00022989"/>
    </source>
</evidence>
<dbReference type="GO" id="GO:0006633">
    <property type="term" value="P:fatty acid biosynthetic process"/>
    <property type="evidence" value="ECO:0007669"/>
    <property type="project" value="UniProtKB-KW"/>
</dbReference>
<sequence>HRTDEWFLMGSPWPCVTIICVYIYFVKTVPQYMKGRPAFKLEQVKFLYNILELLCCTYILTK</sequence>
<dbReference type="Proteomes" id="UP001233999">
    <property type="component" value="Unassembled WGS sequence"/>
</dbReference>
<keyword evidence="7" id="KW-0443">Lipid metabolism</keyword>
<dbReference type="AlphaFoldDB" id="A0AAD8AGP8"/>
<dbReference type="Pfam" id="PF01151">
    <property type="entry name" value="ELO"/>
    <property type="match status" value="1"/>
</dbReference>
<evidence type="ECO:0000313" key="11">
    <source>
        <dbReference type="EMBL" id="KAJ9598714.1"/>
    </source>
</evidence>
<keyword evidence="2" id="KW-0444">Lipid biosynthesis</keyword>
<evidence type="ECO:0000256" key="1">
    <source>
        <dbReference type="ARBA" id="ARBA00004141"/>
    </source>
</evidence>
<dbReference type="GO" id="GO:0009922">
    <property type="term" value="F:fatty acid elongase activity"/>
    <property type="evidence" value="ECO:0007669"/>
    <property type="project" value="InterPro"/>
</dbReference>
<evidence type="ECO:0008006" key="13">
    <source>
        <dbReference type="Google" id="ProtNLM"/>
    </source>
</evidence>
<comment type="subcellular location">
    <subcellularLocation>
        <location evidence="1">Membrane</location>
        <topology evidence="1">Multi-pass membrane protein</topology>
    </subcellularLocation>
</comment>
<keyword evidence="4 10" id="KW-0812">Transmembrane</keyword>
<feature type="non-terminal residue" evidence="11">
    <location>
        <position position="62"/>
    </location>
</feature>
<dbReference type="GO" id="GO:0016020">
    <property type="term" value="C:membrane"/>
    <property type="evidence" value="ECO:0007669"/>
    <property type="project" value="UniProtKB-SubCell"/>
</dbReference>
<evidence type="ECO:0000256" key="8">
    <source>
        <dbReference type="ARBA" id="ARBA00023136"/>
    </source>
</evidence>
<feature type="transmembrane region" description="Helical" evidence="10">
    <location>
        <begin position="6"/>
        <end position="25"/>
    </location>
</feature>
<organism evidence="11 12">
    <name type="scientific">Diploptera punctata</name>
    <name type="common">Pacific beetle cockroach</name>
    <dbReference type="NCBI Taxonomy" id="6984"/>
    <lineage>
        <taxon>Eukaryota</taxon>
        <taxon>Metazoa</taxon>
        <taxon>Ecdysozoa</taxon>
        <taxon>Arthropoda</taxon>
        <taxon>Hexapoda</taxon>
        <taxon>Insecta</taxon>
        <taxon>Pterygota</taxon>
        <taxon>Neoptera</taxon>
        <taxon>Polyneoptera</taxon>
        <taxon>Dictyoptera</taxon>
        <taxon>Blattodea</taxon>
        <taxon>Blaberoidea</taxon>
        <taxon>Blaberidae</taxon>
        <taxon>Diplopterinae</taxon>
        <taxon>Diploptera</taxon>
    </lineage>
</organism>
<comment type="caution">
    <text evidence="11">The sequence shown here is derived from an EMBL/GenBank/DDBJ whole genome shotgun (WGS) entry which is preliminary data.</text>
</comment>
<evidence type="ECO:0000256" key="4">
    <source>
        <dbReference type="ARBA" id="ARBA00022692"/>
    </source>
</evidence>
<evidence type="ECO:0000256" key="9">
    <source>
        <dbReference type="ARBA" id="ARBA00023160"/>
    </source>
</evidence>
<evidence type="ECO:0000313" key="12">
    <source>
        <dbReference type="Proteomes" id="UP001233999"/>
    </source>
</evidence>
<protein>
    <recommendedName>
        <fullName evidence="13">Very-long-chain 3-oxoacyl-CoA synthase</fullName>
    </recommendedName>
</protein>
<keyword evidence="8 10" id="KW-0472">Membrane</keyword>
<feature type="non-terminal residue" evidence="11">
    <location>
        <position position="1"/>
    </location>
</feature>
<keyword evidence="12" id="KW-1185">Reference proteome</keyword>
<name>A0AAD8AGP8_DIPPU</name>
<evidence type="ECO:0000256" key="7">
    <source>
        <dbReference type="ARBA" id="ARBA00023098"/>
    </source>
</evidence>
<proteinExistence type="predicted"/>
<keyword evidence="3" id="KW-0808">Transferase</keyword>
<evidence type="ECO:0000256" key="10">
    <source>
        <dbReference type="SAM" id="Phobius"/>
    </source>
</evidence>
<keyword evidence="5" id="KW-0276">Fatty acid metabolism</keyword>
<reference evidence="11" key="1">
    <citation type="journal article" date="2023" name="IScience">
        <title>Live-bearing cockroach genome reveals convergent evolutionary mechanisms linked to viviparity in insects and beyond.</title>
        <authorList>
            <person name="Fouks B."/>
            <person name="Harrison M.C."/>
            <person name="Mikhailova A.A."/>
            <person name="Marchal E."/>
            <person name="English S."/>
            <person name="Carruthers M."/>
            <person name="Jennings E.C."/>
            <person name="Chiamaka E.L."/>
            <person name="Frigard R.A."/>
            <person name="Pippel M."/>
            <person name="Attardo G.M."/>
            <person name="Benoit J.B."/>
            <person name="Bornberg-Bauer E."/>
            <person name="Tobe S.S."/>
        </authorList>
    </citation>
    <scope>NUCLEOTIDE SEQUENCE</scope>
    <source>
        <strain evidence="11">Stay&amp;Tobe</strain>
    </source>
</reference>
<dbReference type="InterPro" id="IPR002076">
    <property type="entry name" value="ELO_fam"/>
</dbReference>